<evidence type="ECO:0000313" key="3">
    <source>
        <dbReference type="Proteomes" id="UP000663848"/>
    </source>
</evidence>
<protein>
    <submittedName>
        <fullName evidence="2">Uncharacterized protein</fullName>
    </submittedName>
</protein>
<reference evidence="2" key="1">
    <citation type="submission" date="2021-02" db="EMBL/GenBank/DDBJ databases">
        <authorList>
            <person name="Nowell W R."/>
        </authorList>
    </citation>
    <scope>NUCLEOTIDE SEQUENCE</scope>
</reference>
<gene>
    <name evidence="2" type="ORF">QYT958_LOCUS44885</name>
</gene>
<evidence type="ECO:0000256" key="1">
    <source>
        <dbReference type="SAM" id="MobiDB-lite"/>
    </source>
</evidence>
<organism evidence="2 3">
    <name type="scientific">Rotaria socialis</name>
    <dbReference type="NCBI Taxonomy" id="392032"/>
    <lineage>
        <taxon>Eukaryota</taxon>
        <taxon>Metazoa</taxon>
        <taxon>Spiralia</taxon>
        <taxon>Gnathifera</taxon>
        <taxon>Rotifera</taxon>
        <taxon>Eurotatoria</taxon>
        <taxon>Bdelloidea</taxon>
        <taxon>Philodinida</taxon>
        <taxon>Philodinidae</taxon>
        <taxon>Rotaria</taxon>
    </lineage>
</organism>
<accession>A0A822ENV2</accession>
<comment type="caution">
    <text evidence="2">The sequence shown here is derived from an EMBL/GenBank/DDBJ whole genome shotgun (WGS) entry which is preliminary data.</text>
</comment>
<feature type="non-terminal residue" evidence="2">
    <location>
        <position position="49"/>
    </location>
</feature>
<feature type="compositionally biased region" description="Polar residues" evidence="1">
    <location>
        <begin position="35"/>
        <end position="49"/>
    </location>
</feature>
<feature type="compositionally biased region" description="Low complexity" evidence="1">
    <location>
        <begin position="25"/>
        <end position="34"/>
    </location>
</feature>
<name>A0A822ENV2_9BILA</name>
<sequence>MGSSEVEKKKKIFAVGPSTYVTIRNNNNNNNDNNTASSTQSTGKISLTK</sequence>
<proteinExistence type="predicted"/>
<feature type="region of interest" description="Disordered" evidence="1">
    <location>
        <begin position="23"/>
        <end position="49"/>
    </location>
</feature>
<dbReference type="AlphaFoldDB" id="A0A822ENV2"/>
<dbReference type="Proteomes" id="UP000663848">
    <property type="component" value="Unassembled WGS sequence"/>
</dbReference>
<dbReference type="EMBL" id="CAJOBR010071755">
    <property type="protein sequence ID" value="CAF5101846.1"/>
    <property type="molecule type" value="Genomic_DNA"/>
</dbReference>
<evidence type="ECO:0000313" key="2">
    <source>
        <dbReference type="EMBL" id="CAF5101846.1"/>
    </source>
</evidence>